<dbReference type="InterPro" id="IPR045099">
    <property type="entry name" value="PITH1-like"/>
</dbReference>
<dbReference type="GeneID" id="28937445"/>
<dbReference type="Gene3D" id="2.60.120.470">
    <property type="entry name" value="PITH domain"/>
    <property type="match status" value="1"/>
</dbReference>
<dbReference type="SUPFAM" id="SSF49785">
    <property type="entry name" value="Galactose-binding domain-like"/>
    <property type="match status" value="1"/>
</dbReference>
<evidence type="ECO:0000313" key="4">
    <source>
        <dbReference type="Proteomes" id="UP000054454"/>
    </source>
</evidence>
<organism evidence="3 4">
    <name type="scientific">Pneumocystis carinii (strain B80)</name>
    <name type="common">Rat pneumocystis pneumonia agent</name>
    <name type="synonym">Pneumocystis carinii f. sp. carinii</name>
    <dbReference type="NCBI Taxonomy" id="1408658"/>
    <lineage>
        <taxon>Eukaryota</taxon>
        <taxon>Fungi</taxon>
        <taxon>Dikarya</taxon>
        <taxon>Ascomycota</taxon>
        <taxon>Taphrinomycotina</taxon>
        <taxon>Pneumocystomycetes</taxon>
        <taxon>Pneumocystaceae</taxon>
        <taxon>Pneumocystis</taxon>
    </lineage>
</organism>
<comment type="caution">
    <text evidence="3">The sequence shown here is derived from an EMBL/GenBank/DDBJ whole genome shotgun (WGS) entry which is preliminary data.</text>
</comment>
<dbReference type="GO" id="GO:0005634">
    <property type="term" value="C:nucleus"/>
    <property type="evidence" value="ECO:0007669"/>
    <property type="project" value="EnsemblFungi"/>
</dbReference>
<dbReference type="GO" id="GO:0005737">
    <property type="term" value="C:cytoplasm"/>
    <property type="evidence" value="ECO:0007669"/>
    <property type="project" value="EnsemblFungi"/>
</dbReference>
<name>A0A0W4ZED1_PNEC8</name>
<comment type="similarity">
    <text evidence="1">Belongs to the PITHD1 family.</text>
</comment>
<dbReference type="EMBL" id="LFVZ01000012">
    <property type="protein sequence ID" value="KTW26706.1"/>
    <property type="molecule type" value="Genomic_DNA"/>
</dbReference>
<dbReference type="InterPro" id="IPR008979">
    <property type="entry name" value="Galactose-bd-like_sf"/>
</dbReference>
<dbReference type="Pfam" id="PF06201">
    <property type="entry name" value="PITH"/>
    <property type="match status" value="1"/>
</dbReference>
<dbReference type="InterPro" id="IPR037047">
    <property type="entry name" value="PITH_dom_sf"/>
</dbReference>
<dbReference type="VEuPathDB" id="FungiDB:T552_02712"/>
<dbReference type="InterPro" id="IPR010400">
    <property type="entry name" value="PITH_dom"/>
</dbReference>
<dbReference type="PROSITE" id="PS51532">
    <property type="entry name" value="PITH"/>
    <property type="match status" value="1"/>
</dbReference>
<dbReference type="PANTHER" id="PTHR12175:SF1">
    <property type="entry name" value="PITH DOMAIN-CONTAINING PROTEIN 1"/>
    <property type="match status" value="1"/>
</dbReference>
<dbReference type="PANTHER" id="PTHR12175">
    <property type="entry name" value="AD039 HT014 THIOREDOXIN FAMILY TRP26"/>
    <property type="match status" value="1"/>
</dbReference>
<proteinExistence type="inferred from homology"/>
<dbReference type="OrthoDB" id="2635at2759"/>
<evidence type="ECO:0000259" key="2">
    <source>
        <dbReference type="PROSITE" id="PS51532"/>
    </source>
</evidence>
<dbReference type="RefSeq" id="XP_018225041.1">
    <property type="nucleotide sequence ID" value="XM_018371242.1"/>
</dbReference>
<dbReference type="Proteomes" id="UP000054454">
    <property type="component" value="Unassembled WGS sequence"/>
</dbReference>
<protein>
    <recommendedName>
        <fullName evidence="2">PITH domain-containing protein</fullName>
    </recommendedName>
</protein>
<dbReference type="AlphaFoldDB" id="A0A0W4ZED1"/>
<sequence length="207" mass="23711">MPHNTACIHEAQEDHASWLFPHIDLDGICTFNEARQGMGRSIVKSWSNRLDTTKILESDADDQLILYIPFTGIVKLRSIVLRCFPEETAPKRCEIFMNRQDVDFDTIESLKPVQSMDLVAPEDAGEIIEYPVKTQFYQSCENITLFFPGNWSKEEDQTRICLLGFKGIWSELKKQPVITLYEAAPNPMDHVHEQTIDAGPVNNLFLH</sequence>
<evidence type="ECO:0000256" key="1">
    <source>
        <dbReference type="ARBA" id="ARBA00025788"/>
    </source>
</evidence>
<evidence type="ECO:0000313" key="3">
    <source>
        <dbReference type="EMBL" id="KTW26706.1"/>
    </source>
</evidence>
<keyword evidence="4" id="KW-1185">Reference proteome</keyword>
<accession>A0A0W4ZED1</accession>
<gene>
    <name evidence="3" type="ORF">T552_02712</name>
</gene>
<feature type="domain" description="PITH" evidence="2">
    <location>
        <begin position="8"/>
        <end position="185"/>
    </location>
</feature>
<reference evidence="4" key="1">
    <citation type="journal article" date="2016" name="Nat. Commun.">
        <title>Genome analysis of three Pneumocystis species reveals adaptation mechanisms to life exclusively in mammalian hosts.</title>
        <authorList>
            <person name="Ma L."/>
            <person name="Chen Z."/>
            <person name="Huang D.W."/>
            <person name="Kutty G."/>
            <person name="Ishihara M."/>
            <person name="Wang H."/>
            <person name="Abouelleil A."/>
            <person name="Bishop L."/>
            <person name="Davey E."/>
            <person name="Deng R."/>
            <person name="Deng X."/>
            <person name="Fan L."/>
            <person name="Fantoni G."/>
            <person name="Fitzgerald M."/>
            <person name="Gogineni E."/>
            <person name="Goldberg J.M."/>
            <person name="Handley G."/>
            <person name="Hu X."/>
            <person name="Huber C."/>
            <person name="Jiao X."/>
            <person name="Jones K."/>
            <person name="Levin J.Z."/>
            <person name="Liu Y."/>
            <person name="Macdonald P."/>
            <person name="Melnikov A."/>
            <person name="Raley C."/>
            <person name="Sassi M."/>
            <person name="Sherman B.T."/>
            <person name="Song X."/>
            <person name="Sykes S."/>
            <person name="Tran B."/>
            <person name="Walsh L."/>
            <person name="Xia Y."/>
            <person name="Yang J."/>
            <person name="Young S."/>
            <person name="Zeng Q."/>
            <person name="Zheng X."/>
            <person name="Stephens R."/>
            <person name="Nusbaum C."/>
            <person name="Birren B.W."/>
            <person name="Azadi P."/>
            <person name="Lempicki R.A."/>
            <person name="Cuomo C.A."/>
            <person name="Kovacs J.A."/>
        </authorList>
    </citation>
    <scope>NUCLEOTIDE SEQUENCE [LARGE SCALE GENOMIC DNA]</scope>
    <source>
        <strain evidence="4">B80</strain>
    </source>
</reference>